<name>A0AAV5VYA2_9BILA</name>
<keyword evidence="3" id="KW-1185">Reference proteome</keyword>
<protein>
    <submittedName>
        <fullName evidence="2">Uncharacterized protein</fullName>
    </submittedName>
</protein>
<evidence type="ECO:0000313" key="2">
    <source>
        <dbReference type="EMBL" id="GMT24592.1"/>
    </source>
</evidence>
<comment type="caution">
    <text evidence="2">The sequence shown here is derived from an EMBL/GenBank/DDBJ whole genome shotgun (WGS) entry which is preliminary data.</text>
</comment>
<dbReference type="Proteomes" id="UP001432322">
    <property type="component" value="Unassembled WGS sequence"/>
</dbReference>
<dbReference type="EMBL" id="BTSY01000004">
    <property type="protein sequence ID" value="GMT24592.1"/>
    <property type="molecule type" value="Genomic_DNA"/>
</dbReference>
<feature type="region of interest" description="Disordered" evidence="1">
    <location>
        <begin position="296"/>
        <end position="399"/>
    </location>
</feature>
<gene>
    <name evidence="2" type="ORF">PFISCL1PPCAC_15889</name>
</gene>
<evidence type="ECO:0000256" key="1">
    <source>
        <dbReference type="SAM" id="MobiDB-lite"/>
    </source>
</evidence>
<feature type="compositionally biased region" description="Basic and acidic residues" evidence="1">
    <location>
        <begin position="367"/>
        <end position="376"/>
    </location>
</feature>
<reference evidence="2" key="1">
    <citation type="submission" date="2023-10" db="EMBL/GenBank/DDBJ databases">
        <title>Genome assembly of Pristionchus species.</title>
        <authorList>
            <person name="Yoshida K."/>
            <person name="Sommer R.J."/>
        </authorList>
    </citation>
    <scope>NUCLEOTIDE SEQUENCE</scope>
    <source>
        <strain evidence="2">RS5133</strain>
    </source>
</reference>
<accession>A0AAV5VYA2</accession>
<proteinExistence type="predicted"/>
<feature type="compositionally biased region" description="Basic residues" evidence="1">
    <location>
        <begin position="347"/>
        <end position="366"/>
    </location>
</feature>
<evidence type="ECO:0000313" key="3">
    <source>
        <dbReference type="Proteomes" id="UP001432322"/>
    </source>
</evidence>
<organism evidence="2 3">
    <name type="scientific">Pristionchus fissidentatus</name>
    <dbReference type="NCBI Taxonomy" id="1538716"/>
    <lineage>
        <taxon>Eukaryota</taxon>
        <taxon>Metazoa</taxon>
        <taxon>Ecdysozoa</taxon>
        <taxon>Nematoda</taxon>
        <taxon>Chromadorea</taxon>
        <taxon>Rhabditida</taxon>
        <taxon>Rhabditina</taxon>
        <taxon>Diplogasteromorpha</taxon>
        <taxon>Diplogasteroidea</taxon>
        <taxon>Neodiplogasteridae</taxon>
        <taxon>Pristionchus</taxon>
    </lineage>
</organism>
<dbReference type="AlphaFoldDB" id="A0AAV5VYA2"/>
<feature type="compositionally biased region" description="Basic and acidic residues" evidence="1">
    <location>
        <begin position="301"/>
        <end position="346"/>
    </location>
</feature>
<sequence length="399" mass="46809">SYSMNARDEIGRQLNALMGVSRNGQIDESTVYQDRKHCRQFLAIGWCMNKELQSTRLPNEMCLLEHDESVRKLYFGSPEYYKLNWEKNAYDHLQTRSLEIRHIIRDHVRKFKGITTYGGETDDARMSAAEHRIEMAKAEIEITARMAQAAVAAENGDIAGVDAACDAADAIKNRLVTHQALHNTNLRSMELASSNSVCETCNQRLDPSRPADVEHAEMRVHKTILRMNSTIDELFIELDRRDEEWGKKELKRRALAEQNFLIQQTEKDLDFEKRAEAQYRMGRAWLSSPAGLEWQVQPDPTLRREAKAKKEERERERESSDRRRGSNRERERNYRDRDYGRREERRRSRSPARRRSRSRDRRRSRSRDRGEDRRDYGSTAPSTSRQDDTKTSTTNPWGW</sequence>
<feature type="non-terminal residue" evidence="2">
    <location>
        <position position="1"/>
    </location>
</feature>